<feature type="transmembrane region" description="Helical" evidence="2">
    <location>
        <begin position="82"/>
        <end position="102"/>
    </location>
</feature>
<dbReference type="EMBL" id="LSRQ01007331">
    <property type="protein sequence ID" value="OAY65062.1"/>
    <property type="molecule type" value="Genomic_DNA"/>
</dbReference>
<dbReference type="STRING" id="4615.A0A199UJJ5"/>
<keyword evidence="2" id="KW-0812">Transmembrane</keyword>
<comment type="caution">
    <text evidence="3">The sequence shown here is derived from an EMBL/GenBank/DDBJ whole genome shotgun (WGS) entry which is preliminary data.</text>
</comment>
<dbReference type="InterPro" id="IPR006461">
    <property type="entry name" value="PLAC_motif_containing"/>
</dbReference>
<dbReference type="NCBIfam" id="TIGR01571">
    <property type="entry name" value="A_thal_Cys_rich"/>
    <property type="match status" value="1"/>
</dbReference>
<gene>
    <name evidence="3" type="ORF">ACMD2_18880</name>
</gene>
<feature type="transmembrane region" description="Helical" evidence="2">
    <location>
        <begin position="53"/>
        <end position="76"/>
    </location>
</feature>
<dbReference type="AlphaFoldDB" id="A0A199UJJ5"/>
<feature type="compositionally biased region" description="Basic and acidic residues" evidence="1">
    <location>
        <begin position="179"/>
        <end position="188"/>
    </location>
</feature>
<name>A0A199UJJ5_ANACO</name>
<dbReference type="Proteomes" id="UP000092600">
    <property type="component" value="Unassembled WGS sequence"/>
</dbReference>
<dbReference type="PANTHER" id="PTHR15907">
    <property type="entry name" value="DUF614 FAMILY PROTEIN-RELATED"/>
    <property type="match status" value="1"/>
</dbReference>
<evidence type="ECO:0000256" key="2">
    <source>
        <dbReference type="SAM" id="Phobius"/>
    </source>
</evidence>
<reference evidence="3 4" key="1">
    <citation type="journal article" date="2016" name="DNA Res.">
        <title>The draft genome of MD-2 pineapple using hybrid error correction of long reads.</title>
        <authorList>
            <person name="Redwan R.M."/>
            <person name="Saidin A."/>
            <person name="Kumar S.V."/>
        </authorList>
    </citation>
    <scope>NUCLEOTIDE SEQUENCE [LARGE SCALE GENOMIC DNA]</scope>
    <source>
        <strain evidence="4">cv. MD2</strain>
        <tissue evidence="3">Leaf</tissue>
    </source>
</reference>
<evidence type="ECO:0000313" key="3">
    <source>
        <dbReference type="EMBL" id="OAY65062.1"/>
    </source>
</evidence>
<organism evidence="3 4">
    <name type="scientific">Ananas comosus</name>
    <name type="common">Pineapple</name>
    <name type="synonym">Ananas ananas</name>
    <dbReference type="NCBI Taxonomy" id="4615"/>
    <lineage>
        <taxon>Eukaryota</taxon>
        <taxon>Viridiplantae</taxon>
        <taxon>Streptophyta</taxon>
        <taxon>Embryophyta</taxon>
        <taxon>Tracheophyta</taxon>
        <taxon>Spermatophyta</taxon>
        <taxon>Magnoliopsida</taxon>
        <taxon>Liliopsida</taxon>
        <taxon>Poales</taxon>
        <taxon>Bromeliaceae</taxon>
        <taxon>Bromelioideae</taxon>
        <taxon>Ananas</taxon>
    </lineage>
</organism>
<proteinExistence type="predicted"/>
<keyword evidence="2" id="KW-1133">Transmembrane helix</keyword>
<accession>A0A199UJJ5</accession>
<sequence>MSAGSHFRRAMSHQRMSPGRQGFVGWTGLFCPCVLFGRNVESLREDIPWTQPCICHAIFVEGGMALAAATAIFHGIDPRTSFLIGEGLLFAWWMCGIYTGLFRQSLQTKYHLKNSPCDPCAVHCCMHWCAICQEHREMKGHLSDNVVMPMTIINPPVVQEMNVNENRESAGSENGVHNQHTEVEIQPL</sequence>
<dbReference type="Pfam" id="PF04749">
    <property type="entry name" value="PLAC8"/>
    <property type="match status" value="1"/>
</dbReference>
<evidence type="ECO:0000256" key="1">
    <source>
        <dbReference type="SAM" id="MobiDB-lite"/>
    </source>
</evidence>
<feature type="region of interest" description="Disordered" evidence="1">
    <location>
        <begin position="166"/>
        <end position="188"/>
    </location>
</feature>
<evidence type="ECO:0000313" key="4">
    <source>
        <dbReference type="Proteomes" id="UP000092600"/>
    </source>
</evidence>
<protein>
    <submittedName>
        <fullName evidence="3">Cell number regulator 6</fullName>
    </submittedName>
</protein>
<keyword evidence="2" id="KW-0472">Membrane</keyword>